<dbReference type="STRING" id="471856.Jden_1080"/>
<accession>C7R3K0</accession>
<evidence type="ECO:0008006" key="4">
    <source>
        <dbReference type="Google" id="ProtNLM"/>
    </source>
</evidence>
<dbReference type="InterPro" id="IPR003425">
    <property type="entry name" value="CCB3/YggT"/>
</dbReference>
<keyword evidence="3" id="KW-1185">Reference proteome</keyword>
<dbReference type="OrthoDB" id="3216131at2"/>
<dbReference type="RefSeq" id="WP_015771364.1">
    <property type="nucleotide sequence ID" value="NC_013174.1"/>
</dbReference>
<gene>
    <name evidence="2" type="ordered locus">Jden_1080</name>
</gene>
<feature type="transmembrane region" description="Helical" evidence="1">
    <location>
        <begin position="71"/>
        <end position="95"/>
    </location>
</feature>
<dbReference type="GO" id="GO:0016020">
    <property type="term" value="C:membrane"/>
    <property type="evidence" value="ECO:0007669"/>
    <property type="project" value="InterPro"/>
</dbReference>
<keyword evidence="1" id="KW-0472">Membrane</keyword>
<dbReference type="EMBL" id="CP001706">
    <property type="protein sequence ID" value="ACV08736.1"/>
    <property type="molecule type" value="Genomic_DNA"/>
</dbReference>
<dbReference type="Pfam" id="PF02325">
    <property type="entry name" value="CCB3_YggT"/>
    <property type="match status" value="1"/>
</dbReference>
<evidence type="ECO:0000256" key="1">
    <source>
        <dbReference type="SAM" id="Phobius"/>
    </source>
</evidence>
<feature type="transmembrane region" description="Helical" evidence="1">
    <location>
        <begin position="6"/>
        <end position="28"/>
    </location>
</feature>
<proteinExistence type="predicted"/>
<keyword evidence="1" id="KW-0812">Transmembrane</keyword>
<evidence type="ECO:0000313" key="3">
    <source>
        <dbReference type="Proteomes" id="UP000000628"/>
    </source>
</evidence>
<protein>
    <recommendedName>
        <fullName evidence="4">YggT family protein</fullName>
    </recommendedName>
</protein>
<dbReference type="AlphaFoldDB" id="C7R3K0"/>
<dbReference type="Proteomes" id="UP000000628">
    <property type="component" value="Chromosome"/>
</dbReference>
<organism evidence="2 3">
    <name type="scientific">Jonesia denitrificans (strain ATCC 14870 / DSM 20603 / BCRC 15368 / CIP 55.134 / JCM 11481 / NBRC 15587 / NCTC 10816 / Prevot 55134)</name>
    <name type="common">Listeria denitrificans</name>
    <dbReference type="NCBI Taxonomy" id="471856"/>
    <lineage>
        <taxon>Bacteria</taxon>
        <taxon>Bacillati</taxon>
        <taxon>Actinomycetota</taxon>
        <taxon>Actinomycetes</taxon>
        <taxon>Micrococcales</taxon>
        <taxon>Jonesiaceae</taxon>
        <taxon>Jonesia</taxon>
    </lineage>
</organism>
<name>C7R3K0_JONDD</name>
<sequence length="98" mass="11059">MSLIFSFIAMVLWVYLIALIGRAVFGWVQVFARDWRPRGFLLVVAESIYTITDPPLRALSRIIPPIRIGSIALDVGFMLLFIAVAFLMQLFWVLAATA</sequence>
<dbReference type="HOGENOM" id="CLU_136788_5_0_11"/>
<keyword evidence="1" id="KW-1133">Transmembrane helix</keyword>
<dbReference type="KEGG" id="jde:Jden_1080"/>
<evidence type="ECO:0000313" key="2">
    <source>
        <dbReference type="EMBL" id="ACV08736.1"/>
    </source>
</evidence>
<dbReference type="eggNOG" id="COG0762">
    <property type="taxonomic scope" value="Bacteria"/>
</dbReference>
<reference evidence="2 3" key="1">
    <citation type="journal article" date="2009" name="Stand. Genomic Sci.">
        <title>Complete genome sequence of Jonesia denitrificans type strain (Prevot 55134).</title>
        <authorList>
            <person name="Pukall R."/>
            <person name="Gehrich-Schroter G."/>
            <person name="Lapidus A."/>
            <person name="Nolan M."/>
            <person name="Glavina Del Rio T."/>
            <person name="Lucas S."/>
            <person name="Chen F."/>
            <person name="Tice H."/>
            <person name="Pitluck S."/>
            <person name="Cheng J.F."/>
            <person name="Copeland A."/>
            <person name="Saunders E."/>
            <person name="Brettin T."/>
            <person name="Detter J.C."/>
            <person name="Bruce D."/>
            <person name="Goodwin L."/>
            <person name="Pati A."/>
            <person name="Ivanova N."/>
            <person name="Mavromatis K."/>
            <person name="Ovchinnikova G."/>
            <person name="Chen A."/>
            <person name="Palaniappan K."/>
            <person name="Land M."/>
            <person name="Hauser L."/>
            <person name="Chang Y.J."/>
            <person name="Jeffries C.D."/>
            <person name="Chain P."/>
            <person name="Goker M."/>
            <person name="Bristow J."/>
            <person name="Eisen J.A."/>
            <person name="Markowitz V."/>
            <person name="Hugenholtz P."/>
            <person name="Kyrpides N.C."/>
            <person name="Klenk H.P."/>
            <person name="Han C."/>
        </authorList>
    </citation>
    <scope>NUCLEOTIDE SEQUENCE [LARGE SCALE GENOMIC DNA]</scope>
    <source>
        <strain evidence="3">ATCC 14870 / DSM 20603 / BCRC 15368 / CIP 55.134 / JCM 11481 / NBRC 15587 / NCTC 10816 / Prevot 55134</strain>
    </source>
</reference>